<dbReference type="InterPro" id="IPR036388">
    <property type="entry name" value="WH-like_DNA-bd_sf"/>
</dbReference>
<keyword evidence="4" id="KW-0010">Activator</keyword>
<evidence type="ECO:0000256" key="5">
    <source>
        <dbReference type="ARBA" id="ARBA00023163"/>
    </source>
</evidence>
<evidence type="ECO:0000313" key="7">
    <source>
        <dbReference type="EMBL" id="AWI52495.1"/>
    </source>
</evidence>
<accession>A0A2U8FN95</accession>
<keyword evidence="2" id="KW-0805">Transcription regulation</keyword>
<evidence type="ECO:0000256" key="2">
    <source>
        <dbReference type="ARBA" id="ARBA00023015"/>
    </source>
</evidence>
<dbReference type="KEGG" id="aon:DEH84_02935"/>
<dbReference type="NCBIfam" id="NF008284">
    <property type="entry name" value="PRK11062.1"/>
    <property type="match status" value="1"/>
</dbReference>
<evidence type="ECO:0000256" key="4">
    <source>
        <dbReference type="ARBA" id="ARBA00023159"/>
    </source>
</evidence>
<evidence type="ECO:0000313" key="8">
    <source>
        <dbReference type="Proteomes" id="UP000244892"/>
    </source>
</evidence>
<dbReference type="SUPFAM" id="SSF53850">
    <property type="entry name" value="Periplasmic binding protein-like II"/>
    <property type="match status" value="1"/>
</dbReference>
<comment type="similarity">
    <text evidence="1">Belongs to the LysR transcriptional regulatory family.</text>
</comment>
<evidence type="ECO:0000256" key="1">
    <source>
        <dbReference type="ARBA" id="ARBA00009437"/>
    </source>
</evidence>
<keyword evidence="5" id="KW-0804">Transcription</keyword>
<dbReference type="InterPro" id="IPR005119">
    <property type="entry name" value="LysR_subst-bd"/>
</dbReference>
<dbReference type="GO" id="GO:0003700">
    <property type="term" value="F:DNA-binding transcription factor activity"/>
    <property type="evidence" value="ECO:0007669"/>
    <property type="project" value="InterPro"/>
</dbReference>
<keyword evidence="8" id="KW-1185">Reference proteome</keyword>
<dbReference type="InterPro" id="IPR036390">
    <property type="entry name" value="WH_DNA-bd_sf"/>
</dbReference>
<evidence type="ECO:0000256" key="3">
    <source>
        <dbReference type="ARBA" id="ARBA00023125"/>
    </source>
</evidence>
<sequence length="302" mass="32647">MNYKHLLYFWTVARLGGVAQAGEHLHVTPQTVSGQIQLLEDSLGQPLFRKKGRKLALTEAGELAFSYAQDIFSLGAQLEQALSQPGGTARPVELRVGIADAVPKLVAARLLEPAFQGAQRFKVVCREWKLDSLLAELAVHRLDLVLSDTPLPPSLSVSAYNHRLGGAHVGFYAAGPLAKRLTGQPFPQCLDGVPLLAPGTESAMGVRLSQWLGRHRLKPVLAGEFDDSAMVMTLGQQGHGVFTAPMVLDEQVRGQFGATLLGEATDLVEAFYVITVDRRLTHPGVLAITEAARQGLFAAWSR</sequence>
<dbReference type="Proteomes" id="UP000244892">
    <property type="component" value="Chromosome"/>
</dbReference>
<dbReference type="Gene3D" id="1.10.10.10">
    <property type="entry name" value="Winged helix-like DNA-binding domain superfamily/Winged helix DNA-binding domain"/>
    <property type="match status" value="1"/>
</dbReference>
<dbReference type="Pfam" id="PF00126">
    <property type="entry name" value="HTH_1"/>
    <property type="match status" value="1"/>
</dbReference>
<dbReference type="GO" id="GO:0003677">
    <property type="term" value="F:DNA binding"/>
    <property type="evidence" value="ECO:0007669"/>
    <property type="project" value="UniProtKB-KW"/>
</dbReference>
<dbReference type="Pfam" id="PF03466">
    <property type="entry name" value="LysR_substrate"/>
    <property type="match status" value="1"/>
</dbReference>
<dbReference type="GO" id="GO:2000142">
    <property type="term" value="P:regulation of DNA-templated transcription initiation"/>
    <property type="evidence" value="ECO:0007669"/>
    <property type="project" value="TreeGrafter"/>
</dbReference>
<dbReference type="SUPFAM" id="SSF46785">
    <property type="entry name" value="Winged helix' DNA-binding domain"/>
    <property type="match status" value="1"/>
</dbReference>
<name>A0A2U8FN95_9BURK</name>
<feature type="domain" description="HTH lysR-type" evidence="6">
    <location>
        <begin position="1"/>
        <end position="58"/>
    </location>
</feature>
<keyword evidence="3" id="KW-0238">DNA-binding</keyword>
<dbReference type="InterPro" id="IPR000847">
    <property type="entry name" value="LysR_HTH_N"/>
</dbReference>
<reference evidence="7 8" key="1">
    <citation type="submission" date="2018-05" db="EMBL/GenBank/DDBJ databases">
        <title>complete genome sequence of Aquabacterium olei NBRC 110486.</title>
        <authorList>
            <person name="Tang B."/>
            <person name="Chang J."/>
            <person name="Zhang L."/>
            <person name="Yang H."/>
        </authorList>
    </citation>
    <scope>NUCLEOTIDE SEQUENCE [LARGE SCALE GENOMIC DNA]</scope>
    <source>
        <strain evidence="7 8">NBRC 110486</strain>
    </source>
</reference>
<dbReference type="FunFam" id="1.10.10.10:FF:000001">
    <property type="entry name" value="LysR family transcriptional regulator"/>
    <property type="match status" value="1"/>
</dbReference>
<dbReference type="EMBL" id="CP029210">
    <property type="protein sequence ID" value="AWI52495.1"/>
    <property type="molecule type" value="Genomic_DNA"/>
</dbReference>
<dbReference type="AlphaFoldDB" id="A0A2U8FN95"/>
<proteinExistence type="inferred from homology"/>
<dbReference type="OrthoDB" id="464481at2"/>
<dbReference type="RefSeq" id="WP_109034628.1">
    <property type="nucleotide sequence ID" value="NZ_CP029210.1"/>
</dbReference>
<dbReference type="PANTHER" id="PTHR30293:SF2">
    <property type="entry name" value="TRANSCRIPTIONAL ACTIVATOR PROTEIN NHAR"/>
    <property type="match status" value="1"/>
</dbReference>
<dbReference type="PANTHER" id="PTHR30293">
    <property type="entry name" value="TRANSCRIPTIONAL REGULATORY PROTEIN NAC-RELATED"/>
    <property type="match status" value="1"/>
</dbReference>
<gene>
    <name evidence="7" type="ORF">DEH84_02935</name>
</gene>
<organism evidence="7 8">
    <name type="scientific">Aquabacterium olei</name>
    <dbReference type="NCBI Taxonomy" id="1296669"/>
    <lineage>
        <taxon>Bacteria</taxon>
        <taxon>Pseudomonadati</taxon>
        <taxon>Pseudomonadota</taxon>
        <taxon>Betaproteobacteria</taxon>
        <taxon>Burkholderiales</taxon>
        <taxon>Aquabacterium</taxon>
    </lineage>
</organism>
<dbReference type="PROSITE" id="PS50931">
    <property type="entry name" value="HTH_LYSR"/>
    <property type="match status" value="1"/>
</dbReference>
<protein>
    <submittedName>
        <fullName evidence="7">Transcriptional activator NhaR</fullName>
    </submittedName>
</protein>
<evidence type="ECO:0000259" key="6">
    <source>
        <dbReference type="PROSITE" id="PS50931"/>
    </source>
</evidence>